<dbReference type="InterPro" id="IPR003615">
    <property type="entry name" value="HNH_nuc"/>
</dbReference>
<dbReference type="InterPro" id="IPR002711">
    <property type="entry name" value="HNH"/>
</dbReference>
<evidence type="ECO:0000313" key="5">
    <source>
        <dbReference type="Proteomes" id="UP000016462"/>
    </source>
</evidence>
<dbReference type="AlphaFoldDB" id="U1LB37"/>
<name>U1LB37_9MICO</name>
<feature type="compositionally biased region" description="Low complexity" evidence="2">
    <location>
        <begin position="505"/>
        <end position="521"/>
    </location>
</feature>
<feature type="region of interest" description="Disordered" evidence="2">
    <location>
        <begin position="473"/>
        <end position="539"/>
    </location>
</feature>
<dbReference type="CDD" id="cd00085">
    <property type="entry name" value="HNHc"/>
    <property type="match status" value="1"/>
</dbReference>
<dbReference type="OrthoDB" id="5177627at2"/>
<comment type="similarity">
    <text evidence="1">Belongs to the Rv1128c/1148c/1588c/1702c/1945/3466 family.</text>
</comment>
<dbReference type="SMART" id="SM00507">
    <property type="entry name" value="HNHc"/>
    <property type="match status" value="1"/>
</dbReference>
<dbReference type="Pfam" id="PF01844">
    <property type="entry name" value="HNH"/>
    <property type="match status" value="1"/>
</dbReference>
<dbReference type="GO" id="GO:0004519">
    <property type="term" value="F:endonuclease activity"/>
    <property type="evidence" value="ECO:0007669"/>
    <property type="project" value="InterPro"/>
</dbReference>
<evidence type="ECO:0000256" key="1">
    <source>
        <dbReference type="ARBA" id="ARBA00023450"/>
    </source>
</evidence>
<proteinExistence type="inferred from homology"/>
<organism evidence="4 5">
    <name type="scientific">Agrococcus pavilionensis RW1</name>
    <dbReference type="NCBI Taxonomy" id="1330458"/>
    <lineage>
        <taxon>Bacteria</taxon>
        <taxon>Bacillati</taxon>
        <taxon>Actinomycetota</taxon>
        <taxon>Actinomycetes</taxon>
        <taxon>Micrococcales</taxon>
        <taxon>Microbacteriaceae</taxon>
        <taxon>Agrococcus</taxon>
    </lineage>
</organism>
<dbReference type="Pfam" id="PF02720">
    <property type="entry name" value="DUF222"/>
    <property type="match status" value="1"/>
</dbReference>
<accession>U1LB37</accession>
<evidence type="ECO:0000313" key="4">
    <source>
        <dbReference type="EMBL" id="ERG64288.1"/>
    </source>
</evidence>
<reference evidence="4 5" key="1">
    <citation type="journal article" date="2013" name="Genome Announc.">
        <title>First draft genome sequence from a member of the genus agrococcus, isolated from modern microbialites.</title>
        <authorList>
            <person name="White R.A.III."/>
            <person name="Grassa C.J."/>
            <person name="Suttle C.A."/>
        </authorList>
    </citation>
    <scope>NUCLEOTIDE SEQUENCE [LARGE SCALE GENOMIC DNA]</scope>
    <source>
        <strain evidence="4 5">RW1</strain>
    </source>
</reference>
<gene>
    <name evidence="4" type="ORF">L332_07455</name>
</gene>
<keyword evidence="5" id="KW-1185">Reference proteome</keyword>
<dbReference type="GO" id="GO:0003676">
    <property type="term" value="F:nucleic acid binding"/>
    <property type="evidence" value="ECO:0007669"/>
    <property type="project" value="InterPro"/>
</dbReference>
<dbReference type="EMBL" id="ASHR01000024">
    <property type="protein sequence ID" value="ERG64288.1"/>
    <property type="molecule type" value="Genomic_DNA"/>
</dbReference>
<dbReference type="RefSeq" id="WP_021010484.1">
    <property type="nucleotide sequence ID" value="NZ_ASHR01000024.1"/>
</dbReference>
<protein>
    <recommendedName>
        <fullName evidence="3">HNH nuclease domain-containing protein</fullName>
    </recommendedName>
</protein>
<dbReference type="Gene3D" id="1.10.30.50">
    <property type="match status" value="1"/>
</dbReference>
<evidence type="ECO:0000256" key="2">
    <source>
        <dbReference type="SAM" id="MobiDB-lite"/>
    </source>
</evidence>
<sequence length="539" mass="57778">MSTTEQAAEAIRAARAVLDDLASISRVSRQELVDLLHQTAELARIVDAQRVRLAGEIEQRSKGPEESSICALMGKRSPKETVASAFGIRAGQAAELLSMARATSRSVGISGGSVEAPFPLVAAALDEGAISLAQVRTIVSELAPAAPRADLERLAWAERELVEAATDVAAPLVPELLAVRAKAFVTYLDPDGVLPNAERQYAQRDLRIWQRQNGMWHFEGDAPAEPGSQLKAMLDAYTAPRTKVRFVDDDAPRDDGAEADLDNRSLGQKRHDALMAVVAAHVASGDAPIAGGEPPRIVLNGTIEAFDAYMQNAEHRDRTLTIEHTGDLVPIETLGRLLCEAVVQRAIVDERGHVLDLGREQRLFTKPQRIALAIKYQGCATPGCNAPVAWTEAHHVVWWSRGGPTDTDNGILLCSHCHHEVHAGRLLIEGTPGDWRVVPQLRPSDPYARATRSGEPLRALTVPAAAASSLAVRLPDPPRPARRHFARPSGRAPGIEGHLRRRVGARPTARPPAAARGAARCCGHDGARTGGPCGVSSPS</sequence>
<dbReference type="InterPro" id="IPR003870">
    <property type="entry name" value="DUF222"/>
</dbReference>
<feature type="domain" description="HNH nuclease" evidence="3">
    <location>
        <begin position="367"/>
        <end position="419"/>
    </location>
</feature>
<dbReference type="GO" id="GO:0008270">
    <property type="term" value="F:zinc ion binding"/>
    <property type="evidence" value="ECO:0007669"/>
    <property type="project" value="InterPro"/>
</dbReference>
<dbReference type="Proteomes" id="UP000016462">
    <property type="component" value="Unassembled WGS sequence"/>
</dbReference>
<comment type="caution">
    <text evidence="4">The sequence shown here is derived from an EMBL/GenBank/DDBJ whole genome shotgun (WGS) entry which is preliminary data.</text>
</comment>
<evidence type="ECO:0000259" key="3">
    <source>
        <dbReference type="SMART" id="SM00507"/>
    </source>
</evidence>